<sequence length="126" mass="14706">MPKSKRRKSLKKPRTRAFHNQSGLCYYCQQPMWLTSPTELTVNYGITHRRAMLLRCTGEHLIAHAEGGGSNSSNIVAACLYCNRQRHRRRGDLPPARFRDFVRKRMKQGRWHMFCPRHLEASVSIP</sequence>
<evidence type="ECO:0000259" key="1">
    <source>
        <dbReference type="Pfam" id="PF01844"/>
    </source>
</evidence>
<dbReference type="AlphaFoldDB" id="A0A2N5WXC8"/>
<name>A0A2N5WXC8_9GAMM</name>
<reference evidence="2 3" key="1">
    <citation type="submission" date="2018-01" db="EMBL/GenBank/DDBJ databases">
        <title>The draft genome sequence of Halioglobus lutimaris HF004.</title>
        <authorList>
            <person name="Du Z.-J."/>
            <person name="Shi M.-J."/>
        </authorList>
    </citation>
    <scope>NUCLEOTIDE SEQUENCE [LARGE SCALE GENOMIC DNA]</scope>
    <source>
        <strain evidence="2 3">HF004</strain>
    </source>
</reference>
<gene>
    <name evidence="2" type="ORF">C0039_19535</name>
</gene>
<dbReference type="GO" id="GO:0004519">
    <property type="term" value="F:endonuclease activity"/>
    <property type="evidence" value="ECO:0007669"/>
    <property type="project" value="UniProtKB-KW"/>
</dbReference>
<keyword evidence="2" id="KW-0540">Nuclease</keyword>
<keyword evidence="2" id="KW-0255">Endonuclease</keyword>
<dbReference type="Gene3D" id="1.10.30.50">
    <property type="match status" value="1"/>
</dbReference>
<dbReference type="RefSeq" id="WP_101519047.1">
    <property type="nucleotide sequence ID" value="NZ_PKUS01000043.1"/>
</dbReference>
<dbReference type="GO" id="GO:0003676">
    <property type="term" value="F:nucleic acid binding"/>
    <property type="evidence" value="ECO:0007669"/>
    <property type="project" value="InterPro"/>
</dbReference>
<dbReference type="InterPro" id="IPR002711">
    <property type="entry name" value="HNH"/>
</dbReference>
<keyword evidence="3" id="KW-1185">Reference proteome</keyword>
<dbReference type="EMBL" id="PKUS01000043">
    <property type="protein sequence ID" value="PLW66895.1"/>
    <property type="molecule type" value="Genomic_DNA"/>
</dbReference>
<keyword evidence="2" id="KW-0378">Hydrolase</keyword>
<dbReference type="OrthoDB" id="9802901at2"/>
<organism evidence="2 3">
    <name type="scientific">Pseudohalioglobus lutimaris</name>
    <dbReference type="NCBI Taxonomy" id="1737061"/>
    <lineage>
        <taxon>Bacteria</taxon>
        <taxon>Pseudomonadati</taxon>
        <taxon>Pseudomonadota</taxon>
        <taxon>Gammaproteobacteria</taxon>
        <taxon>Cellvibrionales</taxon>
        <taxon>Halieaceae</taxon>
        <taxon>Pseudohalioglobus</taxon>
    </lineage>
</organism>
<accession>A0A2N5WXC8</accession>
<dbReference type="GO" id="GO:0008270">
    <property type="term" value="F:zinc ion binding"/>
    <property type="evidence" value="ECO:0007669"/>
    <property type="project" value="InterPro"/>
</dbReference>
<evidence type="ECO:0000313" key="3">
    <source>
        <dbReference type="Proteomes" id="UP000235005"/>
    </source>
</evidence>
<evidence type="ECO:0000313" key="2">
    <source>
        <dbReference type="EMBL" id="PLW66895.1"/>
    </source>
</evidence>
<proteinExistence type="predicted"/>
<feature type="domain" description="HNH" evidence="1">
    <location>
        <begin position="55"/>
        <end position="89"/>
    </location>
</feature>
<dbReference type="Pfam" id="PF01844">
    <property type="entry name" value="HNH"/>
    <property type="match status" value="1"/>
</dbReference>
<protein>
    <submittedName>
        <fullName evidence="2">Restriction endonuclease</fullName>
    </submittedName>
</protein>
<dbReference type="Proteomes" id="UP000235005">
    <property type="component" value="Unassembled WGS sequence"/>
</dbReference>
<comment type="caution">
    <text evidence="2">The sequence shown here is derived from an EMBL/GenBank/DDBJ whole genome shotgun (WGS) entry which is preliminary data.</text>
</comment>